<name>A0ABN2R5I0_9ACTN</name>
<evidence type="ECO:0000313" key="1">
    <source>
        <dbReference type="EMBL" id="GAA1963701.1"/>
    </source>
</evidence>
<dbReference type="Proteomes" id="UP001499854">
    <property type="component" value="Unassembled WGS sequence"/>
</dbReference>
<protein>
    <submittedName>
        <fullName evidence="1">Uncharacterized protein</fullName>
    </submittedName>
</protein>
<comment type="caution">
    <text evidence="1">The sequence shown here is derived from an EMBL/GenBank/DDBJ whole genome shotgun (WGS) entry which is preliminary data.</text>
</comment>
<organism evidence="1 2">
    <name type="scientific">Catenulispora subtropica</name>
    <dbReference type="NCBI Taxonomy" id="450798"/>
    <lineage>
        <taxon>Bacteria</taxon>
        <taxon>Bacillati</taxon>
        <taxon>Actinomycetota</taxon>
        <taxon>Actinomycetes</taxon>
        <taxon>Catenulisporales</taxon>
        <taxon>Catenulisporaceae</taxon>
        <taxon>Catenulispora</taxon>
    </lineage>
</organism>
<evidence type="ECO:0000313" key="2">
    <source>
        <dbReference type="Proteomes" id="UP001499854"/>
    </source>
</evidence>
<accession>A0ABN2R5I0</accession>
<proteinExistence type="predicted"/>
<dbReference type="EMBL" id="BAAAQM010000009">
    <property type="protein sequence ID" value="GAA1963701.1"/>
    <property type="molecule type" value="Genomic_DNA"/>
</dbReference>
<gene>
    <name evidence="1" type="ORF">GCM10009838_21020</name>
</gene>
<keyword evidence="2" id="KW-1185">Reference proteome</keyword>
<sequence length="74" mass="7482">MVGVEVGEEEQRDLVDAEVGQAAVGFRGVGAGVDDDGRARADGEGEGVALADVFPVNSAGVAARPCRVRSDLAL</sequence>
<reference evidence="1 2" key="1">
    <citation type="journal article" date="2019" name="Int. J. Syst. Evol. Microbiol.">
        <title>The Global Catalogue of Microorganisms (GCM) 10K type strain sequencing project: providing services to taxonomists for standard genome sequencing and annotation.</title>
        <authorList>
            <consortium name="The Broad Institute Genomics Platform"/>
            <consortium name="The Broad Institute Genome Sequencing Center for Infectious Disease"/>
            <person name="Wu L."/>
            <person name="Ma J."/>
        </authorList>
    </citation>
    <scope>NUCLEOTIDE SEQUENCE [LARGE SCALE GENOMIC DNA]</scope>
    <source>
        <strain evidence="1 2">JCM 16013</strain>
    </source>
</reference>